<dbReference type="AlphaFoldDB" id="A0AAP0ERM0"/>
<evidence type="ECO:0000313" key="2">
    <source>
        <dbReference type="Proteomes" id="UP001419268"/>
    </source>
</evidence>
<name>A0AAP0ERM0_9MAGN</name>
<comment type="caution">
    <text evidence="1">The sequence shown here is derived from an EMBL/GenBank/DDBJ whole genome shotgun (WGS) entry which is preliminary data.</text>
</comment>
<accession>A0AAP0ERM0</accession>
<sequence>MMMKIRMIGVNEFPRIFMGYPSRGHTCIPIVGVQTMNAFNHPMPKCFECSWKPP</sequence>
<gene>
    <name evidence="1" type="ORF">Scep_026052</name>
</gene>
<dbReference type="EMBL" id="JBBNAG010000011">
    <property type="protein sequence ID" value="KAK9094583.1"/>
    <property type="molecule type" value="Genomic_DNA"/>
</dbReference>
<protein>
    <submittedName>
        <fullName evidence="1">Uncharacterized protein</fullName>
    </submittedName>
</protein>
<reference evidence="1 2" key="1">
    <citation type="submission" date="2024-01" db="EMBL/GenBank/DDBJ databases">
        <title>Genome assemblies of Stephania.</title>
        <authorList>
            <person name="Yang L."/>
        </authorList>
    </citation>
    <scope>NUCLEOTIDE SEQUENCE [LARGE SCALE GENOMIC DNA]</scope>
    <source>
        <strain evidence="1">JXDWG</strain>
        <tissue evidence="1">Leaf</tissue>
    </source>
</reference>
<organism evidence="1 2">
    <name type="scientific">Stephania cephalantha</name>
    <dbReference type="NCBI Taxonomy" id="152367"/>
    <lineage>
        <taxon>Eukaryota</taxon>
        <taxon>Viridiplantae</taxon>
        <taxon>Streptophyta</taxon>
        <taxon>Embryophyta</taxon>
        <taxon>Tracheophyta</taxon>
        <taxon>Spermatophyta</taxon>
        <taxon>Magnoliopsida</taxon>
        <taxon>Ranunculales</taxon>
        <taxon>Menispermaceae</taxon>
        <taxon>Menispermoideae</taxon>
        <taxon>Cissampelideae</taxon>
        <taxon>Stephania</taxon>
    </lineage>
</organism>
<proteinExistence type="predicted"/>
<evidence type="ECO:0000313" key="1">
    <source>
        <dbReference type="EMBL" id="KAK9094583.1"/>
    </source>
</evidence>
<dbReference type="Proteomes" id="UP001419268">
    <property type="component" value="Unassembled WGS sequence"/>
</dbReference>
<keyword evidence="2" id="KW-1185">Reference proteome</keyword>